<accession>A0A6N8EFH8</accession>
<sequence>MSYDIIGDIHGHADALKALLVQLGYREHSGAWRHPERQTIFLGDFIDRGPQQTETLDIVRRMMDTGRALAVMGNHEFNAIAWFLPNPRAPGDSLRSNRLDKNRRQHSAFLNAVADKPLQHKSYIDWFLSLPLWLELPGLNIVHACWHPDHLAYLAPRLDADRCLNADLMVEATQEPEDAAEKNSPEPSLFKAVEALLKGIEIPLPPGASFWDKDGHARQHVRIRWWDSTATTYDQVALLPDTERAQLPKQPIPEPVSIRQDHGKLVFIGHYWMTGQPESLSDSVICVDYSVAKGGKLVAYRWDGEATPNRANFQWVGE</sequence>
<dbReference type="AlphaFoldDB" id="A0A6N8EFH8"/>
<dbReference type="Proteomes" id="UP000434044">
    <property type="component" value="Unassembled WGS sequence"/>
</dbReference>
<dbReference type="PANTHER" id="PTHR42850">
    <property type="entry name" value="METALLOPHOSPHOESTERASE"/>
    <property type="match status" value="1"/>
</dbReference>
<dbReference type="InterPro" id="IPR050126">
    <property type="entry name" value="Ap4A_hydrolase"/>
</dbReference>
<proteinExistence type="predicted"/>
<evidence type="ECO:0000313" key="2">
    <source>
        <dbReference type="EMBL" id="MTW21609.1"/>
    </source>
</evidence>
<reference evidence="2 3" key="1">
    <citation type="submission" date="2019-11" db="EMBL/GenBank/DDBJ databases">
        <title>Whole-genome sequence of the anaerobic purple sulfur bacterium Allochromatium palmeri DSM 15591.</title>
        <authorList>
            <person name="Kyndt J.A."/>
            <person name="Meyer T.E."/>
        </authorList>
    </citation>
    <scope>NUCLEOTIDE SEQUENCE [LARGE SCALE GENOMIC DNA]</scope>
    <source>
        <strain evidence="2 3">DSM 15591</strain>
    </source>
</reference>
<dbReference type="PANTHER" id="PTHR42850:SF7">
    <property type="entry name" value="BIS(5'-NUCLEOSYL)-TETRAPHOSPHATASE PRPE [ASYMMETRICAL]"/>
    <property type="match status" value="1"/>
</dbReference>
<gene>
    <name evidence="2" type="ORF">GJ668_10975</name>
</gene>
<name>A0A6N8EFH8_9GAMM</name>
<dbReference type="GO" id="GO:0016791">
    <property type="term" value="F:phosphatase activity"/>
    <property type="evidence" value="ECO:0007669"/>
    <property type="project" value="TreeGrafter"/>
</dbReference>
<evidence type="ECO:0000259" key="1">
    <source>
        <dbReference type="Pfam" id="PF00149"/>
    </source>
</evidence>
<comment type="caution">
    <text evidence="2">The sequence shown here is derived from an EMBL/GenBank/DDBJ whole genome shotgun (WGS) entry which is preliminary data.</text>
</comment>
<dbReference type="GO" id="GO:0005737">
    <property type="term" value="C:cytoplasm"/>
    <property type="evidence" value="ECO:0007669"/>
    <property type="project" value="TreeGrafter"/>
</dbReference>
<dbReference type="InterPro" id="IPR029052">
    <property type="entry name" value="Metallo-depent_PP-like"/>
</dbReference>
<protein>
    <submittedName>
        <fullName evidence="2">Metallophosphoesterase</fullName>
    </submittedName>
</protein>
<organism evidence="2 3">
    <name type="scientific">Allochromatium palmeri</name>
    <dbReference type="NCBI Taxonomy" id="231048"/>
    <lineage>
        <taxon>Bacteria</taxon>
        <taxon>Pseudomonadati</taxon>
        <taxon>Pseudomonadota</taxon>
        <taxon>Gammaproteobacteria</taxon>
        <taxon>Chromatiales</taxon>
        <taxon>Chromatiaceae</taxon>
        <taxon>Allochromatium</taxon>
    </lineage>
</organism>
<dbReference type="InterPro" id="IPR004843">
    <property type="entry name" value="Calcineurin-like_PHP"/>
</dbReference>
<dbReference type="SUPFAM" id="SSF56300">
    <property type="entry name" value="Metallo-dependent phosphatases"/>
    <property type="match status" value="1"/>
</dbReference>
<dbReference type="EMBL" id="WNKT01000021">
    <property type="protein sequence ID" value="MTW21609.1"/>
    <property type="molecule type" value="Genomic_DNA"/>
</dbReference>
<dbReference type="RefSeq" id="WP_186343040.1">
    <property type="nucleotide sequence ID" value="NZ_WNKT01000021.1"/>
</dbReference>
<feature type="domain" description="Calcineurin-like phosphoesterase" evidence="1">
    <location>
        <begin position="4"/>
        <end position="134"/>
    </location>
</feature>
<dbReference type="Pfam" id="PF00149">
    <property type="entry name" value="Metallophos"/>
    <property type="match status" value="1"/>
</dbReference>
<dbReference type="Gene3D" id="3.60.21.10">
    <property type="match status" value="1"/>
</dbReference>
<keyword evidence="3" id="KW-1185">Reference proteome</keyword>
<evidence type="ECO:0000313" key="3">
    <source>
        <dbReference type="Proteomes" id="UP000434044"/>
    </source>
</evidence>